<keyword evidence="5" id="KW-1185">Reference proteome</keyword>
<evidence type="ECO:0000256" key="2">
    <source>
        <dbReference type="ARBA" id="ARBA00023033"/>
    </source>
</evidence>
<dbReference type="EMBL" id="JAAXOU010000460">
    <property type="protein sequence ID" value="NKY16666.1"/>
    <property type="molecule type" value="Genomic_DNA"/>
</dbReference>
<dbReference type="InterPro" id="IPR050493">
    <property type="entry name" value="FAD-dep_Monooxygenase_BioMet"/>
</dbReference>
<dbReference type="Proteomes" id="UP000570003">
    <property type="component" value="Unassembled WGS sequence"/>
</dbReference>
<name>A0AA44DGQ8_STRE0</name>
<dbReference type="RefSeq" id="WP_168440866.1">
    <property type="nucleotide sequence ID" value="NZ_JAAXOU010000460.1"/>
</dbReference>
<evidence type="ECO:0000313" key="4">
    <source>
        <dbReference type="EMBL" id="NKY16666.1"/>
    </source>
</evidence>
<dbReference type="PANTHER" id="PTHR13789">
    <property type="entry name" value="MONOOXYGENASE"/>
    <property type="match status" value="1"/>
</dbReference>
<sequence length="382" mass="39915">MRILVAGGGIGGLTAALALTRTGHDVTVAERAPRSGPAGAGIVLAPNALHVLAALGVDPAPHSLPLPSLDVAAADGTVLRRLAPQDLAGGYGHIRALSRAALHTALLEALPPEARPVHGRAVASLRDTGASVTVRFEGDAPAAPGEAYDLVVGADGIRSTVRAHAAARPPALRHSGATCWRGLADDPGTTGAVESWGPGTTCGLVPLPGGRLYYYLVRTAPRRAPAPAWPDGFRRVFAHHRGAPARLLDSLTGPPPLHHDLEELDAPVWGRGRVLLVGDAAHAMTPHLGQGAAMAVEDAYALALALRAGVEGAPDRYRALRHRRVRAVQLASRYGGTVARWRNPVARALRETALRRMPDALAERRYRGLVDPALALLRHPAA</sequence>
<feature type="domain" description="FAD-binding" evidence="3">
    <location>
        <begin position="3"/>
        <end position="327"/>
    </location>
</feature>
<dbReference type="PANTHER" id="PTHR13789:SF309">
    <property type="entry name" value="PUTATIVE (AFU_ORTHOLOGUE AFUA_6G14510)-RELATED"/>
    <property type="match status" value="1"/>
</dbReference>
<gene>
    <name evidence="4" type="ORF">HGA06_21895</name>
</gene>
<keyword evidence="2" id="KW-0503">Monooxygenase</keyword>
<keyword evidence="1" id="KW-0560">Oxidoreductase</keyword>
<evidence type="ECO:0000259" key="3">
    <source>
        <dbReference type="Pfam" id="PF01494"/>
    </source>
</evidence>
<dbReference type="Pfam" id="PF01494">
    <property type="entry name" value="FAD_binding_3"/>
    <property type="match status" value="1"/>
</dbReference>
<accession>A0AA44DGQ8</accession>
<proteinExistence type="predicted"/>
<evidence type="ECO:0000313" key="5">
    <source>
        <dbReference type="Proteomes" id="UP000570003"/>
    </source>
</evidence>
<reference evidence="4 5" key="1">
    <citation type="submission" date="2020-04" db="EMBL/GenBank/DDBJ databases">
        <title>MicrobeNet Type strains.</title>
        <authorList>
            <person name="Nicholson A.C."/>
        </authorList>
    </citation>
    <scope>NUCLEOTIDE SEQUENCE [LARGE SCALE GENOMIC DNA]</scope>
    <source>
        <strain evidence="4 5">DSM 40738</strain>
    </source>
</reference>
<dbReference type="Gene3D" id="3.50.50.60">
    <property type="entry name" value="FAD/NAD(P)-binding domain"/>
    <property type="match status" value="1"/>
</dbReference>
<evidence type="ECO:0000256" key="1">
    <source>
        <dbReference type="ARBA" id="ARBA00023002"/>
    </source>
</evidence>
<organism evidence="4 5">
    <name type="scientific">Streptomyces somaliensis (strain ATCC 33201 / DSM 40738 / JCM 12659 / KCTC 9044 / NCTC 11332 / NRRL B-12077 / IP 733)</name>
    <dbReference type="NCBI Taxonomy" id="1134445"/>
    <lineage>
        <taxon>Bacteria</taxon>
        <taxon>Bacillati</taxon>
        <taxon>Actinomycetota</taxon>
        <taxon>Actinomycetes</taxon>
        <taxon>Kitasatosporales</taxon>
        <taxon>Streptomycetaceae</taxon>
        <taxon>Streptomyces</taxon>
    </lineage>
</organism>
<dbReference type="GO" id="GO:0071949">
    <property type="term" value="F:FAD binding"/>
    <property type="evidence" value="ECO:0007669"/>
    <property type="project" value="InterPro"/>
</dbReference>
<dbReference type="AlphaFoldDB" id="A0AA44DGQ8"/>
<dbReference type="PRINTS" id="PR00420">
    <property type="entry name" value="RNGMNOXGNASE"/>
</dbReference>
<dbReference type="InterPro" id="IPR036188">
    <property type="entry name" value="FAD/NAD-bd_sf"/>
</dbReference>
<comment type="caution">
    <text evidence="4">The sequence shown here is derived from an EMBL/GenBank/DDBJ whole genome shotgun (WGS) entry which is preliminary data.</text>
</comment>
<dbReference type="InterPro" id="IPR002938">
    <property type="entry name" value="FAD-bd"/>
</dbReference>
<dbReference type="SUPFAM" id="SSF51905">
    <property type="entry name" value="FAD/NAD(P)-binding domain"/>
    <property type="match status" value="1"/>
</dbReference>
<dbReference type="GO" id="GO:0004497">
    <property type="term" value="F:monooxygenase activity"/>
    <property type="evidence" value="ECO:0007669"/>
    <property type="project" value="UniProtKB-KW"/>
</dbReference>
<protein>
    <submittedName>
        <fullName evidence="4">NAD(P)-binding protein</fullName>
    </submittedName>
</protein>